<keyword evidence="1" id="KW-0472">Membrane</keyword>
<keyword evidence="4" id="KW-1185">Reference proteome</keyword>
<reference evidence="3" key="2">
    <citation type="submission" date="2020-09" db="EMBL/GenBank/DDBJ databases">
        <authorList>
            <person name="Sun Q."/>
            <person name="Zhou Y."/>
        </authorList>
    </citation>
    <scope>NUCLEOTIDE SEQUENCE</scope>
    <source>
        <strain evidence="3">CGMCC 1.12408</strain>
    </source>
</reference>
<name>A0A916W910_9BACI</name>
<dbReference type="Proteomes" id="UP000613512">
    <property type="component" value="Unassembled WGS sequence"/>
</dbReference>
<dbReference type="AlphaFoldDB" id="A0A916W910"/>
<evidence type="ECO:0000313" key="4">
    <source>
        <dbReference type="Proteomes" id="UP000613512"/>
    </source>
</evidence>
<dbReference type="Pfam" id="PF13354">
    <property type="entry name" value="Beta-lactamase2"/>
    <property type="match status" value="1"/>
</dbReference>
<dbReference type="InterPro" id="IPR045155">
    <property type="entry name" value="Beta-lactam_cat"/>
</dbReference>
<comment type="caution">
    <text evidence="3">The sequence shown here is derived from an EMBL/GenBank/DDBJ whole genome shotgun (WGS) entry which is preliminary data.</text>
</comment>
<protein>
    <recommendedName>
        <fullName evidence="2">Beta-lactamase class A catalytic domain-containing protein</fullName>
    </recommendedName>
</protein>
<organism evidence="3 4">
    <name type="scientific">Ornithinibacillus halotolerans</name>
    <dbReference type="NCBI Taxonomy" id="1274357"/>
    <lineage>
        <taxon>Bacteria</taxon>
        <taxon>Bacillati</taxon>
        <taxon>Bacillota</taxon>
        <taxon>Bacilli</taxon>
        <taxon>Bacillales</taxon>
        <taxon>Bacillaceae</taxon>
        <taxon>Ornithinibacillus</taxon>
    </lineage>
</organism>
<feature type="transmembrane region" description="Helical" evidence="1">
    <location>
        <begin position="34"/>
        <end position="67"/>
    </location>
</feature>
<dbReference type="EMBL" id="BMEY01000009">
    <property type="protein sequence ID" value="GGA77196.1"/>
    <property type="molecule type" value="Genomic_DNA"/>
</dbReference>
<proteinExistence type="predicted"/>
<accession>A0A916W910</accession>
<sequence length="194" mass="21997">MYPFLWLLFIGITVIYVFPIFIPKYRTKWNVIRAIVMTAAIILGILAIELLLFPPLMIMIILIIISFLTDKSTYTKKGMIVTGIIIALIIAGAYYLFHDDPDFVQKYIDNNPEFASMYVSVDGETVINKQGDVKRPLASTVKAVIAIEYVNQVVEGKIDPEEWVSLEKLDKFYLANTDGGAHPAWLDEMKSTKK</sequence>
<evidence type="ECO:0000259" key="2">
    <source>
        <dbReference type="Pfam" id="PF13354"/>
    </source>
</evidence>
<evidence type="ECO:0000313" key="3">
    <source>
        <dbReference type="EMBL" id="GGA77196.1"/>
    </source>
</evidence>
<feature type="domain" description="Beta-lactamase class A catalytic" evidence="2">
    <location>
        <begin position="120"/>
        <end position="170"/>
    </location>
</feature>
<evidence type="ECO:0000256" key="1">
    <source>
        <dbReference type="SAM" id="Phobius"/>
    </source>
</evidence>
<reference evidence="3" key="1">
    <citation type="journal article" date="2014" name="Int. J. Syst. Evol. Microbiol.">
        <title>Complete genome sequence of Corynebacterium casei LMG S-19264T (=DSM 44701T), isolated from a smear-ripened cheese.</title>
        <authorList>
            <consortium name="US DOE Joint Genome Institute (JGI-PGF)"/>
            <person name="Walter F."/>
            <person name="Albersmeier A."/>
            <person name="Kalinowski J."/>
            <person name="Ruckert C."/>
        </authorList>
    </citation>
    <scope>NUCLEOTIDE SEQUENCE</scope>
    <source>
        <strain evidence="3">CGMCC 1.12408</strain>
    </source>
</reference>
<dbReference type="SUPFAM" id="SSF56601">
    <property type="entry name" value="beta-lactamase/transpeptidase-like"/>
    <property type="match status" value="1"/>
</dbReference>
<dbReference type="GO" id="GO:0030655">
    <property type="term" value="P:beta-lactam antibiotic catabolic process"/>
    <property type="evidence" value="ECO:0007669"/>
    <property type="project" value="InterPro"/>
</dbReference>
<dbReference type="RefSeq" id="WP_188384627.1">
    <property type="nucleotide sequence ID" value="NZ_BMEY01000009.1"/>
</dbReference>
<dbReference type="Gene3D" id="3.40.710.10">
    <property type="entry name" value="DD-peptidase/beta-lactamase superfamily"/>
    <property type="match status" value="1"/>
</dbReference>
<keyword evidence="1" id="KW-0812">Transmembrane</keyword>
<keyword evidence="1" id="KW-1133">Transmembrane helix</keyword>
<feature type="transmembrane region" description="Helical" evidence="1">
    <location>
        <begin position="79"/>
        <end position="97"/>
    </location>
</feature>
<dbReference type="GO" id="GO:0008800">
    <property type="term" value="F:beta-lactamase activity"/>
    <property type="evidence" value="ECO:0007669"/>
    <property type="project" value="InterPro"/>
</dbReference>
<dbReference type="InterPro" id="IPR012338">
    <property type="entry name" value="Beta-lactam/transpept-like"/>
</dbReference>
<gene>
    <name evidence="3" type="ORF">GCM10008025_21030</name>
</gene>
<feature type="transmembrane region" description="Helical" evidence="1">
    <location>
        <begin position="6"/>
        <end position="22"/>
    </location>
</feature>